<evidence type="ECO:0000256" key="2">
    <source>
        <dbReference type="ARBA" id="ARBA00004370"/>
    </source>
</evidence>
<dbReference type="InterPro" id="IPR050428">
    <property type="entry name" value="TCS_sensor_his_kinase"/>
</dbReference>
<dbReference type="EMBL" id="JACIJF010000003">
    <property type="protein sequence ID" value="MBB5710308.1"/>
    <property type="molecule type" value="Genomic_DNA"/>
</dbReference>
<sequence>MDRAPIRPLTAKQHLLTILVGTIALAVASGVRGHGPEWFARGLFIAAFIPLGRSILDPLLSRFRRDGSAVVTEAVENPDEPSRGYVRTTGSVSRRMILVAVAWIMLLLVGGGVALDRVLTSAVTQNVDDQLDFLLTSMIVSAEIGPNGEVMFNRDLADQRFLEPNSGAYWQISGKGFDPFPSRSLWDRKLKANAQIHDDRDLHIYESNEFPETTLRIAERDLTLPGSPVRWKFQVAQSRDPLNAQIAVLRRTLIRSFLLLGLGLILMVALQTWYGLLPLRKLRSEIARLRAGQSRRIQGAMPAEVAPMVEELNALVEHNDRQAEEARRHAGNLAHALKTPLSVIMNAAAAGQDDLAPTVIREARTMRRQIDHHLARARAVGRRGSAHSRAEVWPSVEAVERAVARLYPAVRIDVDGRKDLVAHIERQDLDDLLGNLVENAAKYGGGSVFVTASAQAGFVEIMVEDDGAGIPEADRIRIFDRGVRLDSGKPGTGLGLAIVRDVAEIYDGTVALEESEDLGGLLVRLRLPAAS</sequence>
<evidence type="ECO:0000256" key="10">
    <source>
        <dbReference type="ARBA" id="ARBA00023136"/>
    </source>
</evidence>
<keyword evidence="4" id="KW-0597">Phosphoprotein</keyword>
<evidence type="ECO:0000256" key="8">
    <source>
        <dbReference type="ARBA" id="ARBA00022989"/>
    </source>
</evidence>
<evidence type="ECO:0000256" key="6">
    <source>
        <dbReference type="ARBA" id="ARBA00022692"/>
    </source>
</evidence>
<keyword evidence="9" id="KW-0902">Two-component regulatory system</keyword>
<dbReference type="SUPFAM" id="SSF47384">
    <property type="entry name" value="Homodimeric domain of signal transducing histidine kinase"/>
    <property type="match status" value="1"/>
</dbReference>
<dbReference type="SUPFAM" id="SSF55874">
    <property type="entry name" value="ATPase domain of HSP90 chaperone/DNA topoisomerase II/histidine kinase"/>
    <property type="match status" value="1"/>
</dbReference>
<dbReference type="InterPro" id="IPR004358">
    <property type="entry name" value="Sig_transdc_His_kin-like_C"/>
</dbReference>
<evidence type="ECO:0000313" key="15">
    <source>
        <dbReference type="Proteomes" id="UP000527143"/>
    </source>
</evidence>
<evidence type="ECO:0000256" key="5">
    <source>
        <dbReference type="ARBA" id="ARBA00022679"/>
    </source>
</evidence>
<dbReference type="GO" id="GO:0000155">
    <property type="term" value="F:phosphorelay sensor kinase activity"/>
    <property type="evidence" value="ECO:0007669"/>
    <property type="project" value="InterPro"/>
</dbReference>
<dbReference type="Gene3D" id="1.10.287.130">
    <property type="match status" value="1"/>
</dbReference>
<gene>
    <name evidence="14" type="ORF">FHT02_001536</name>
</gene>
<proteinExistence type="predicted"/>
<comment type="subcellular location">
    <subcellularLocation>
        <location evidence="2">Membrane</location>
    </subcellularLocation>
</comment>
<reference evidence="14 15" key="1">
    <citation type="submission" date="2020-08" db="EMBL/GenBank/DDBJ databases">
        <title>Genomic Encyclopedia of Type Strains, Phase IV (KMG-IV): sequencing the most valuable type-strain genomes for metagenomic binning, comparative biology and taxonomic classification.</title>
        <authorList>
            <person name="Goeker M."/>
        </authorList>
    </citation>
    <scope>NUCLEOTIDE SEQUENCE [LARGE SCALE GENOMIC DNA]</scope>
    <source>
        <strain evidence="14 15">DSM 26736</strain>
    </source>
</reference>
<dbReference type="PANTHER" id="PTHR45436:SF5">
    <property type="entry name" value="SENSOR HISTIDINE KINASE TRCS"/>
    <property type="match status" value="1"/>
</dbReference>
<keyword evidence="15" id="KW-1185">Reference proteome</keyword>
<name>A0A840YHL6_9SPHN</name>
<dbReference type="PANTHER" id="PTHR45436">
    <property type="entry name" value="SENSOR HISTIDINE KINASE YKOH"/>
    <property type="match status" value="1"/>
</dbReference>
<dbReference type="InterPro" id="IPR036097">
    <property type="entry name" value="HisK_dim/P_sf"/>
</dbReference>
<evidence type="ECO:0000256" key="1">
    <source>
        <dbReference type="ARBA" id="ARBA00000085"/>
    </source>
</evidence>
<protein>
    <recommendedName>
        <fullName evidence="3">histidine kinase</fullName>
        <ecNumber evidence="3">2.7.13.3</ecNumber>
    </recommendedName>
</protein>
<dbReference type="InterPro" id="IPR036890">
    <property type="entry name" value="HATPase_C_sf"/>
</dbReference>
<comment type="caution">
    <text evidence="14">The sequence shown here is derived from an EMBL/GenBank/DDBJ whole genome shotgun (WGS) entry which is preliminary data.</text>
</comment>
<dbReference type="Pfam" id="PF02518">
    <property type="entry name" value="HATPase_c"/>
    <property type="match status" value="1"/>
</dbReference>
<keyword evidence="7 14" id="KW-0418">Kinase</keyword>
<comment type="catalytic activity">
    <reaction evidence="1">
        <text>ATP + protein L-histidine = ADP + protein N-phospho-L-histidine.</text>
        <dbReference type="EC" id="2.7.13.3"/>
    </reaction>
</comment>
<evidence type="ECO:0000313" key="14">
    <source>
        <dbReference type="EMBL" id="MBB5710308.1"/>
    </source>
</evidence>
<dbReference type="SMART" id="SM00387">
    <property type="entry name" value="HATPase_c"/>
    <property type="match status" value="1"/>
</dbReference>
<evidence type="ECO:0000256" key="4">
    <source>
        <dbReference type="ARBA" id="ARBA00022553"/>
    </source>
</evidence>
<keyword evidence="8 11" id="KW-1133">Transmembrane helix</keyword>
<dbReference type="PROSITE" id="PS50109">
    <property type="entry name" value="HIS_KIN"/>
    <property type="match status" value="1"/>
</dbReference>
<evidence type="ECO:0000256" key="9">
    <source>
        <dbReference type="ARBA" id="ARBA00023012"/>
    </source>
</evidence>
<evidence type="ECO:0000256" key="11">
    <source>
        <dbReference type="SAM" id="Phobius"/>
    </source>
</evidence>
<evidence type="ECO:0000256" key="3">
    <source>
        <dbReference type="ARBA" id="ARBA00012438"/>
    </source>
</evidence>
<feature type="domain" description="HAMP" evidence="13">
    <location>
        <begin position="273"/>
        <end position="324"/>
    </location>
</feature>
<dbReference type="PROSITE" id="PS50885">
    <property type="entry name" value="HAMP"/>
    <property type="match status" value="1"/>
</dbReference>
<dbReference type="EC" id="2.7.13.3" evidence="3"/>
<keyword evidence="5" id="KW-0808">Transferase</keyword>
<dbReference type="InterPro" id="IPR005467">
    <property type="entry name" value="His_kinase_dom"/>
</dbReference>
<keyword evidence="6 11" id="KW-0812">Transmembrane</keyword>
<keyword evidence="10 11" id="KW-0472">Membrane</keyword>
<dbReference type="Gene3D" id="3.30.565.10">
    <property type="entry name" value="Histidine kinase-like ATPase, C-terminal domain"/>
    <property type="match status" value="1"/>
</dbReference>
<feature type="transmembrane region" description="Helical" evidence="11">
    <location>
        <begin position="257"/>
        <end position="277"/>
    </location>
</feature>
<dbReference type="InterPro" id="IPR003660">
    <property type="entry name" value="HAMP_dom"/>
</dbReference>
<organism evidence="14 15">
    <name type="scientific">Sphingomonas xinjiangensis</name>
    <dbReference type="NCBI Taxonomy" id="643568"/>
    <lineage>
        <taxon>Bacteria</taxon>
        <taxon>Pseudomonadati</taxon>
        <taxon>Pseudomonadota</taxon>
        <taxon>Alphaproteobacteria</taxon>
        <taxon>Sphingomonadales</taxon>
        <taxon>Sphingomonadaceae</taxon>
        <taxon>Sphingomonas</taxon>
    </lineage>
</organism>
<dbReference type="SMART" id="SM00388">
    <property type="entry name" value="HisKA"/>
    <property type="match status" value="1"/>
</dbReference>
<dbReference type="InterPro" id="IPR003661">
    <property type="entry name" value="HisK_dim/P_dom"/>
</dbReference>
<feature type="domain" description="Histidine kinase" evidence="12">
    <location>
        <begin position="332"/>
        <end position="531"/>
    </location>
</feature>
<dbReference type="AlphaFoldDB" id="A0A840YHL6"/>
<dbReference type="GO" id="GO:0005886">
    <property type="term" value="C:plasma membrane"/>
    <property type="evidence" value="ECO:0007669"/>
    <property type="project" value="TreeGrafter"/>
</dbReference>
<evidence type="ECO:0000259" key="12">
    <source>
        <dbReference type="PROSITE" id="PS50109"/>
    </source>
</evidence>
<dbReference type="Proteomes" id="UP000527143">
    <property type="component" value="Unassembled WGS sequence"/>
</dbReference>
<dbReference type="InterPro" id="IPR003594">
    <property type="entry name" value="HATPase_dom"/>
</dbReference>
<feature type="transmembrane region" description="Helical" evidence="11">
    <location>
        <begin position="96"/>
        <end position="115"/>
    </location>
</feature>
<accession>A0A840YHL6</accession>
<dbReference type="CDD" id="cd00082">
    <property type="entry name" value="HisKA"/>
    <property type="match status" value="1"/>
</dbReference>
<evidence type="ECO:0000256" key="7">
    <source>
        <dbReference type="ARBA" id="ARBA00022777"/>
    </source>
</evidence>
<evidence type="ECO:0000259" key="13">
    <source>
        <dbReference type="PROSITE" id="PS50885"/>
    </source>
</evidence>
<dbReference type="PRINTS" id="PR00344">
    <property type="entry name" value="BCTRLSENSOR"/>
</dbReference>